<dbReference type="EMBL" id="JBHSLD010000004">
    <property type="protein sequence ID" value="MFC5379832.1"/>
    <property type="molecule type" value="Genomic_DNA"/>
</dbReference>
<comment type="caution">
    <text evidence="3">The sequence shown here is derived from an EMBL/GenBank/DDBJ whole genome shotgun (WGS) entry which is preliminary data.</text>
</comment>
<dbReference type="InterPro" id="IPR052935">
    <property type="entry name" value="Mg2+_PAP"/>
</dbReference>
<evidence type="ECO:0000256" key="1">
    <source>
        <dbReference type="SAM" id="MobiDB-lite"/>
    </source>
</evidence>
<dbReference type="InterPro" id="IPR023214">
    <property type="entry name" value="HAD_sf"/>
</dbReference>
<evidence type="ECO:0000259" key="2">
    <source>
        <dbReference type="Pfam" id="PF09949"/>
    </source>
</evidence>
<dbReference type="Gene3D" id="3.40.50.1000">
    <property type="entry name" value="HAD superfamily/HAD-like"/>
    <property type="match status" value="1"/>
</dbReference>
<feature type="domain" description="Phosphatidate phosphatase APP1 catalytic" evidence="2">
    <location>
        <begin position="152"/>
        <end position="303"/>
    </location>
</feature>
<keyword evidence="4" id="KW-1185">Reference proteome</keyword>
<dbReference type="PANTHER" id="PTHR28208">
    <property type="entry name" value="PHOSPHATIDATE PHOSPHATASE APP1"/>
    <property type="match status" value="1"/>
</dbReference>
<organism evidence="3 4">
    <name type="scientific">Aquipuribacter nitratireducens</name>
    <dbReference type="NCBI Taxonomy" id="650104"/>
    <lineage>
        <taxon>Bacteria</taxon>
        <taxon>Bacillati</taxon>
        <taxon>Actinomycetota</taxon>
        <taxon>Actinomycetes</taxon>
        <taxon>Micrococcales</taxon>
        <taxon>Intrasporangiaceae</taxon>
        <taxon>Aquipuribacter</taxon>
    </lineage>
</organism>
<feature type="region of interest" description="Disordered" evidence="1">
    <location>
        <begin position="310"/>
        <end position="335"/>
    </location>
</feature>
<proteinExistence type="predicted"/>
<evidence type="ECO:0000313" key="4">
    <source>
        <dbReference type="Proteomes" id="UP001596122"/>
    </source>
</evidence>
<accession>A0ABW0GJG3</accession>
<gene>
    <name evidence="3" type="ORF">ACFPJ6_03405</name>
</gene>
<name>A0ABW0GJG3_9MICO</name>
<dbReference type="PANTHER" id="PTHR28208:SF3">
    <property type="entry name" value="PHOSPHATIDATE PHOSPHATASE APP1"/>
    <property type="match status" value="1"/>
</dbReference>
<reference evidence="4" key="1">
    <citation type="journal article" date="2019" name="Int. J. Syst. Evol. Microbiol.">
        <title>The Global Catalogue of Microorganisms (GCM) 10K type strain sequencing project: providing services to taxonomists for standard genome sequencing and annotation.</title>
        <authorList>
            <consortium name="The Broad Institute Genomics Platform"/>
            <consortium name="The Broad Institute Genome Sequencing Center for Infectious Disease"/>
            <person name="Wu L."/>
            <person name="Ma J."/>
        </authorList>
    </citation>
    <scope>NUCLEOTIDE SEQUENCE [LARGE SCALE GENOMIC DNA]</scope>
    <source>
        <strain evidence="4">CCUG 43114</strain>
    </source>
</reference>
<evidence type="ECO:0000313" key="3">
    <source>
        <dbReference type="EMBL" id="MFC5379832.1"/>
    </source>
</evidence>
<protein>
    <submittedName>
        <fullName evidence="3">App1 family protein</fullName>
    </submittedName>
</protein>
<sequence length="348" mass="38190">MNAPAETPALHVAAVLEDAVNRVAVGVLRRRGWVPHAQVHRGYGAAAGVPAPHGVPWVRVFGRILMARGQDPYRAWVRTRGWRSFITAQVEHAPVVVEVGGHRFDVRADRAGLVDAVLSVDLPPGRHPVVMTPQGGEPGRGEVVVVGREADVGLVSDIDDTVMVTWLPRPFIAAWNTFVRHETARAEVPGMAELYREVARRHPGTFVVYLSTGAWNTAPFLRRFLRKHGFPVGPLLLTDWGPTNTGWFRSGREHKLSALRRLRIEMPHLTWLLVGDDGQHDPDIYSTVAREAPEAVRAVLLRELSPAEQVLSRGLTPPESDEGAGPVPVLHGGDGHRLAERLDAVGRL</sequence>
<dbReference type="Proteomes" id="UP001596122">
    <property type="component" value="Unassembled WGS sequence"/>
</dbReference>
<dbReference type="RefSeq" id="WP_340269057.1">
    <property type="nucleotide sequence ID" value="NZ_JBBEOG010000003.1"/>
</dbReference>
<dbReference type="InterPro" id="IPR019236">
    <property type="entry name" value="APP1_cat"/>
</dbReference>
<dbReference type="Pfam" id="PF09949">
    <property type="entry name" value="APP1_cat"/>
    <property type="match status" value="1"/>
</dbReference>